<proteinExistence type="predicted"/>
<sequence>MKTAKLLLAFCLLVIVTGGVYYVGFSSHKKNYRFEELVPADAILLYESTDPIHAWNQLVDQPIWARLSEIESLKKLESQLVSLDSLLGGGGQLDRSLKGSQLGLSLHAVGREDLGVLFGLAFKNTSDREKFLSNLEDSFLENITKNSRAYSGVRIFEHRLEEDRTISLAFINNTLVASYTSFLVEDAIRRARSSEQKSFKEEFSELYDSKATADGAGLLRLGTPGLARLIQAVNRDGSMDVVEVFQKNKMSANLNVSFSDGAINLHGLSLYQDGNKVKFPRLEGNRQHVFGAITPNRTALFTQYKVNDPRQIHDISNKAFDAKSTLAGDIDKSFSKEQFFQNLTGEVAFLHMEETGVGSGDKILLLKTKEMPVQLQHLKDFSATNSVSSVYDYHRNKEIFAIRDEEFPAHLFEGQFIGFPNTFVTFHEDVLVWGNNIQAVRRFLDDLENDNTWGKTLSQKRIMEAVDKSYGYNFVANVQRVWNGLLHHASPSWSSTLQKFAPQIKAFDVLSVKLEDKGKNQDIQIQLGYGLAPVRASKDIFLEENLSVTFNADLTYGPKVQRNFTDGNVEFLVQDEWDRVHLVTHDGDLVFSQRIDGPIKTEIFQMDYYKNGKLQMVFATERYIYGLDRLGNPLPNFPFELPNAQAIQFVNLLDYENTRDYRIFASSTSGGLYLFDKHGEILDGWSPRNTSGPLSSKPAHHTIPAMGDFMVALNQNGQLHMFNRKGESQFGEPLQLGSGVNTNYVLQQRGRTSESQLVTVTDEGEVIRVNFKGEFTDRKQLLRPDRSSSFHLVKDQAADRYLFVVHDYNKVTVMDTETNVLFEKNLSSPELKFQLFSFGGDKNIFVVIDGNQEFIYLYNLKGELLNTKPLSGGSPVDIRFSSSRNEYRIYNIHEKTFFEFRMPY</sequence>
<dbReference type="Gene3D" id="2.130.10.10">
    <property type="entry name" value="YVTN repeat-like/Quinoprotein amine dehydrogenase"/>
    <property type="match status" value="1"/>
</dbReference>
<evidence type="ECO:0000313" key="1">
    <source>
        <dbReference type="EMBL" id="MBS9522616.1"/>
    </source>
</evidence>
<protein>
    <recommendedName>
        <fullName evidence="3">WD40 repeat domain-containing protein</fullName>
    </recommendedName>
</protein>
<dbReference type="EMBL" id="JAHCMY010000001">
    <property type="protein sequence ID" value="MBS9522616.1"/>
    <property type="molecule type" value="Genomic_DNA"/>
</dbReference>
<accession>A0AAP2CE30</accession>
<keyword evidence="2" id="KW-1185">Reference proteome</keyword>
<dbReference type="InterPro" id="IPR015943">
    <property type="entry name" value="WD40/YVTN_repeat-like_dom_sf"/>
</dbReference>
<gene>
    <name evidence="1" type="ORF">KI659_01190</name>
</gene>
<dbReference type="Proteomes" id="UP001319104">
    <property type="component" value="Unassembled WGS sequence"/>
</dbReference>
<evidence type="ECO:0008006" key="3">
    <source>
        <dbReference type="Google" id="ProtNLM"/>
    </source>
</evidence>
<evidence type="ECO:0000313" key="2">
    <source>
        <dbReference type="Proteomes" id="UP001319104"/>
    </source>
</evidence>
<dbReference type="RefSeq" id="WP_213943511.1">
    <property type="nucleotide sequence ID" value="NZ_JAHCMY010000001.1"/>
</dbReference>
<name>A0AAP2CE30_9BACT</name>
<dbReference type="SUPFAM" id="SSF75011">
    <property type="entry name" value="3-carboxy-cis,cis-mucoante lactonizing enzyme"/>
    <property type="match status" value="1"/>
</dbReference>
<dbReference type="AlphaFoldDB" id="A0AAP2CE30"/>
<comment type="caution">
    <text evidence="1">The sequence shown here is derived from an EMBL/GenBank/DDBJ whole genome shotgun (WGS) entry which is preliminary data.</text>
</comment>
<reference evidence="1 2" key="1">
    <citation type="submission" date="2021-05" db="EMBL/GenBank/DDBJ databases">
        <authorList>
            <person name="Zhang Z.D."/>
            <person name="Osman G."/>
        </authorList>
    </citation>
    <scope>NUCLEOTIDE SEQUENCE [LARGE SCALE GENOMIC DNA]</scope>
    <source>
        <strain evidence="1 2">KCTC 32217</strain>
    </source>
</reference>
<organism evidence="1 2">
    <name type="scientific">Litoribacter ruber</name>
    <dbReference type="NCBI Taxonomy" id="702568"/>
    <lineage>
        <taxon>Bacteria</taxon>
        <taxon>Pseudomonadati</taxon>
        <taxon>Bacteroidota</taxon>
        <taxon>Cytophagia</taxon>
        <taxon>Cytophagales</taxon>
        <taxon>Cyclobacteriaceae</taxon>
        <taxon>Litoribacter</taxon>
    </lineage>
</organism>